<dbReference type="GO" id="GO:0008168">
    <property type="term" value="F:methyltransferase activity"/>
    <property type="evidence" value="ECO:0007669"/>
    <property type="project" value="TreeGrafter"/>
</dbReference>
<protein>
    <recommendedName>
        <fullName evidence="3">Methyltransferase domain-containing protein</fullName>
    </recommendedName>
</protein>
<dbReference type="PANTHER" id="PTHR43591:SF10">
    <property type="entry name" value="ABC TRANSMEMBRANE TYPE-1 DOMAIN-CONTAINING PROTEIN-RELATED"/>
    <property type="match status" value="1"/>
</dbReference>
<dbReference type="RefSeq" id="XP_016235840.1">
    <property type="nucleotide sequence ID" value="XM_016380013.1"/>
</dbReference>
<dbReference type="PANTHER" id="PTHR43591">
    <property type="entry name" value="METHYLTRANSFERASE"/>
    <property type="match status" value="1"/>
</dbReference>
<reference evidence="1 2" key="1">
    <citation type="submission" date="2015-01" db="EMBL/GenBank/DDBJ databases">
        <title>The Genome Sequence of Exophiala spinifera CBS89968.</title>
        <authorList>
            <consortium name="The Broad Institute Genomics Platform"/>
            <person name="Cuomo C."/>
            <person name="de Hoog S."/>
            <person name="Gorbushina A."/>
            <person name="Stielow B."/>
            <person name="Teixiera M."/>
            <person name="Abouelleil A."/>
            <person name="Chapman S.B."/>
            <person name="Priest M."/>
            <person name="Young S.K."/>
            <person name="Wortman J."/>
            <person name="Nusbaum C."/>
            <person name="Birren B."/>
        </authorList>
    </citation>
    <scope>NUCLEOTIDE SEQUENCE [LARGE SCALE GENOMIC DNA]</scope>
    <source>
        <strain evidence="1 2">CBS 89968</strain>
    </source>
</reference>
<dbReference type="AlphaFoldDB" id="A0A0D2BWH8"/>
<dbReference type="GeneID" id="27332755"/>
<dbReference type="EMBL" id="KN847495">
    <property type="protein sequence ID" value="KIW15624.1"/>
    <property type="molecule type" value="Genomic_DNA"/>
</dbReference>
<dbReference type="Gene3D" id="3.40.50.150">
    <property type="entry name" value="Vaccinia Virus protein VP39"/>
    <property type="match status" value="1"/>
</dbReference>
<dbReference type="Pfam" id="PF13489">
    <property type="entry name" value="Methyltransf_23"/>
    <property type="match status" value="1"/>
</dbReference>
<evidence type="ECO:0008006" key="3">
    <source>
        <dbReference type="Google" id="ProtNLM"/>
    </source>
</evidence>
<sequence length="370" mass="42001">MSDAGSDADTIAPSVFTNTTTTAISAVTTTQSMDSPMDPDSNSALSDEASFDTRSLHASVLDYPMFWGRRYHRYKEGSYLFPNDEDESTRLDDQHEIFNRLHHRLFFAPLHPDNVYNVLDLGTGTGQWPIELADSNILPHAEITGIDLSAVQPVDVPSNVCFEIQDCSDDDWLRPLDSVDFCHARFLAGSLVSYRDMIRTARRYITPGTGWMEIQELHPTPVSDDNTIPDRWPLKVWDDNLHRAAARALDPPRPVRVASHLKSWMEQAGFVDIHEHVSKIPLGSWPKDPHLKDIGTWWLENWLSGLPGFTYKLFGVEGLEWTREEIEVMLAEVRKAAKNKAVHAYQRVYVVYGRRPSKEEEAMIWGNGHG</sequence>
<dbReference type="Proteomes" id="UP000053328">
    <property type="component" value="Unassembled WGS sequence"/>
</dbReference>
<evidence type="ECO:0000313" key="1">
    <source>
        <dbReference type="EMBL" id="KIW15624.1"/>
    </source>
</evidence>
<proteinExistence type="predicted"/>
<dbReference type="OrthoDB" id="2013972at2759"/>
<dbReference type="VEuPathDB" id="FungiDB:PV08_05672"/>
<name>A0A0D2BWH8_9EURO</name>
<organism evidence="1 2">
    <name type="scientific">Exophiala spinifera</name>
    <dbReference type="NCBI Taxonomy" id="91928"/>
    <lineage>
        <taxon>Eukaryota</taxon>
        <taxon>Fungi</taxon>
        <taxon>Dikarya</taxon>
        <taxon>Ascomycota</taxon>
        <taxon>Pezizomycotina</taxon>
        <taxon>Eurotiomycetes</taxon>
        <taxon>Chaetothyriomycetidae</taxon>
        <taxon>Chaetothyriales</taxon>
        <taxon>Herpotrichiellaceae</taxon>
        <taxon>Exophiala</taxon>
    </lineage>
</organism>
<accession>A0A0D2BWH8</accession>
<gene>
    <name evidence="1" type="ORF">PV08_05672</name>
</gene>
<dbReference type="CDD" id="cd02440">
    <property type="entry name" value="AdoMet_MTases"/>
    <property type="match status" value="1"/>
</dbReference>
<evidence type="ECO:0000313" key="2">
    <source>
        <dbReference type="Proteomes" id="UP000053328"/>
    </source>
</evidence>
<dbReference type="STRING" id="91928.A0A0D2BWH8"/>
<dbReference type="SUPFAM" id="SSF53335">
    <property type="entry name" value="S-adenosyl-L-methionine-dependent methyltransferases"/>
    <property type="match status" value="1"/>
</dbReference>
<keyword evidence="2" id="KW-1185">Reference proteome</keyword>
<dbReference type="HOGENOM" id="CLU_010595_1_1_1"/>
<dbReference type="InterPro" id="IPR029063">
    <property type="entry name" value="SAM-dependent_MTases_sf"/>
</dbReference>